<name>A0A2G4YSJ0_9PROT</name>
<comment type="caution">
    <text evidence="3">The sequence shown here is derived from an EMBL/GenBank/DDBJ whole genome shotgun (WGS) entry which is preliminary data.</text>
</comment>
<dbReference type="PANTHER" id="PTHR34039">
    <property type="entry name" value="UPF0102 PROTEIN YRAN"/>
    <property type="match status" value="1"/>
</dbReference>
<evidence type="ECO:0000256" key="2">
    <source>
        <dbReference type="HAMAP-Rule" id="MF_00048"/>
    </source>
</evidence>
<dbReference type="NCBIfam" id="NF009151">
    <property type="entry name" value="PRK12497.1-5"/>
    <property type="match status" value="1"/>
</dbReference>
<accession>A0A2G4YSJ0</accession>
<dbReference type="Proteomes" id="UP000229730">
    <property type="component" value="Unassembled WGS sequence"/>
</dbReference>
<evidence type="ECO:0000313" key="4">
    <source>
        <dbReference type="Proteomes" id="UP000229730"/>
    </source>
</evidence>
<organism evidence="3 4">
    <name type="scientific">Paremcibacter congregatus</name>
    <dbReference type="NCBI Taxonomy" id="2043170"/>
    <lineage>
        <taxon>Bacteria</taxon>
        <taxon>Pseudomonadati</taxon>
        <taxon>Pseudomonadota</taxon>
        <taxon>Alphaproteobacteria</taxon>
        <taxon>Emcibacterales</taxon>
        <taxon>Emcibacteraceae</taxon>
        <taxon>Paremcibacter</taxon>
    </lineage>
</organism>
<comment type="similarity">
    <text evidence="1 2">Belongs to the UPF0102 family.</text>
</comment>
<evidence type="ECO:0000256" key="1">
    <source>
        <dbReference type="ARBA" id="ARBA00006738"/>
    </source>
</evidence>
<dbReference type="InParanoid" id="A0A2G4YSJ0"/>
<reference evidence="3 4" key="1">
    <citation type="submission" date="2017-10" db="EMBL/GenBank/DDBJ databases">
        <title>Frigbacter circumglobatus gen. nov. sp. nov., isolated from sediment cultured in situ.</title>
        <authorList>
            <person name="Zhao Z."/>
        </authorList>
    </citation>
    <scope>NUCLEOTIDE SEQUENCE [LARGE SCALE GENOMIC DNA]</scope>
    <source>
        <strain evidence="3 4">ZYL</strain>
    </source>
</reference>
<dbReference type="RefSeq" id="WP_099472187.1">
    <property type="nucleotide sequence ID" value="NZ_CP041025.1"/>
</dbReference>
<protein>
    <recommendedName>
        <fullName evidence="2">UPF0102 protein CRD36_07795</fullName>
    </recommendedName>
</protein>
<dbReference type="InterPro" id="IPR011335">
    <property type="entry name" value="Restrct_endonuc-II-like"/>
</dbReference>
<dbReference type="Gene3D" id="3.40.1350.10">
    <property type="match status" value="1"/>
</dbReference>
<dbReference type="Pfam" id="PF02021">
    <property type="entry name" value="UPF0102"/>
    <property type="match status" value="1"/>
</dbReference>
<dbReference type="SUPFAM" id="SSF52980">
    <property type="entry name" value="Restriction endonuclease-like"/>
    <property type="match status" value="1"/>
</dbReference>
<dbReference type="HAMAP" id="MF_00048">
    <property type="entry name" value="UPF0102"/>
    <property type="match status" value="1"/>
</dbReference>
<dbReference type="GO" id="GO:0003676">
    <property type="term" value="F:nucleic acid binding"/>
    <property type="evidence" value="ECO:0007669"/>
    <property type="project" value="InterPro"/>
</dbReference>
<dbReference type="AlphaFoldDB" id="A0A2G4YSJ0"/>
<dbReference type="InterPro" id="IPR003509">
    <property type="entry name" value="UPF0102_YraN-like"/>
</dbReference>
<sequence>MNQPARQSKRKAYFWGQSAEWLCIGVLFLKGYRILARRFKCKVGEIDLIAQKGQMICFVEVKARRDRRDALEAVSFHQQQRIMRAAEWYLTKNCSTEHGNILQMSYRFDVMAVEPWRWPTHVKDAWQKKT</sequence>
<dbReference type="PANTHER" id="PTHR34039:SF1">
    <property type="entry name" value="UPF0102 PROTEIN YRAN"/>
    <property type="match status" value="1"/>
</dbReference>
<gene>
    <name evidence="3" type="ORF">CRD36_07795</name>
</gene>
<evidence type="ECO:0000313" key="3">
    <source>
        <dbReference type="EMBL" id="PHZ85298.1"/>
    </source>
</evidence>
<proteinExistence type="inferred from homology"/>
<dbReference type="InterPro" id="IPR011856">
    <property type="entry name" value="tRNA_endonuc-like_dom_sf"/>
</dbReference>
<dbReference type="OrthoDB" id="9812968at2"/>
<dbReference type="EMBL" id="PDEM01000016">
    <property type="protein sequence ID" value="PHZ85298.1"/>
    <property type="molecule type" value="Genomic_DNA"/>
</dbReference>
<keyword evidence="4" id="KW-1185">Reference proteome</keyword>